<gene>
    <name evidence="1" type="ORF">Gotri_024709</name>
</gene>
<reference evidence="1 2" key="1">
    <citation type="journal article" date="2019" name="Genome Biol. Evol.">
        <title>Insights into the evolution of the New World diploid cottons (Gossypium, subgenus Houzingenia) based on genome sequencing.</title>
        <authorList>
            <person name="Grover C.E."/>
            <person name="Arick M.A. 2nd"/>
            <person name="Thrash A."/>
            <person name="Conover J.L."/>
            <person name="Sanders W.S."/>
            <person name="Peterson D.G."/>
            <person name="Frelichowski J.E."/>
            <person name="Scheffler J.A."/>
            <person name="Scheffler B.E."/>
            <person name="Wendel J.F."/>
        </authorList>
    </citation>
    <scope>NUCLEOTIDE SEQUENCE [LARGE SCALE GENOMIC DNA]</scope>
    <source>
        <strain evidence="1">8</strain>
        <tissue evidence="1">Leaf</tissue>
    </source>
</reference>
<organism evidence="1 2">
    <name type="scientific">Gossypium trilobum</name>
    <dbReference type="NCBI Taxonomy" id="34281"/>
    <lineage>
        <taxon>Eukaryota</taxon>
        <taxon>Viridiplantae</taxon>
        <taxon>Streptophyta</taxon>
        <taxon>Embryophyta</taxon>
        <taxon>Tracheophyta</taxon>
        <taxon>Spermatophyta</taxon>
        <taxon>Magnoliopsida</taxon>
        <taxon>eudicotyledons</taxon>
        <taxon>Gunneridae</taxon>
        <taxon>Pentapetalae</taxon>
        <taxon>rosids</taxon>
        <taxon>malvids</taxon>
        <taxon>Malvales</taxon>
        <taxon>Malvaceae</taxon>
        <taxon>Malvoideae</taxon>
        <taxon>Gossypium</taxon>
    </lineage>
</organism>
<comment type="caution">
    <text evidence="1">The sequence shown here is derived from an EMBL/GenBank/DDBJ whole genome shotgun (WGS) entry which is preliminary data.</text>
</comment>
<dbReference type="Proteomes" id="UP000593568">
    <property type="component" value="Unassembled WGS sequence"/>
</dbReference>
<keyword evidence="2" id="KW-1185">Reference proteome</keyword>
<protein>
    <submittedName>
        <fullName evidence="1">Uncharacterized protein</fullName>
    </submittedName>
</protein>
<name>A0A7J9DNA5_9ROSI</name>
<dbReference type="AlphaFoldDB" id="A0A7J9DNA5"/>
<evidence type="ECO:0000313" key="2">
    <source>
        <dbReference type="Proteomes" id="UP000593568"/>
    </source>
</evidence>
<dbReference type="EMBL" id="JABEZW010000003">
    <property type="protein sequence ID" value="MBA0762167.1"/>
    <property type="molecule type" value="Genomic_DNA"/>
</dbReference>
<sequence length="48" mass="5721">MKVGAMSWKKFVNAKNNLFKTNKWKRFVDAKNNLFKTDKVFGKENIVR</sequence>
<accession>A0A7J9DNA5</accession>
<proteinExistence type="predicted"/>
<evidence type="ECO:0000313" key="1">
    <source>
        <dbReference type="EMBL" id="MBA0762167.1"/>
    </source>
</evidence>